<reference evidence="1 2" key="1">
    <citation type="submission" date="2019-06" db="EMBL/GenBank/DDBJ databases">
        <authorList>
            <person name="Palmer J.M."/>
        </authorList>
    </citation>
    <scope>NUCLEOTIDE SEQUENCE [LARGE SCALE GENOMIC DNA]</scope>
    <source>
        <strain evidence="1 2">TWF106</strain>
    </source>
</reference>
<name>A0A7C8QDM9_ORBOL</name>
<accession>A0A7C8QDM9</accession>
<dbReference type="EMBL" id="WIWS01000095">
    <property type="protein sequence ID" value="KAF3208114.1"/>
    <property type="molecule type" value="Genomic_DNA"/>
</dbReference>
<evidence type="ECO:0000313" key="2">
    <source>
        <dbReference type="Proteomes" id="UP000472727"/>
    </source>
</evidence>
<protein>
    <submittedName>
        <fullName evidence="1">Uncharacterized protein</fullName>
    </submittedName>
</protein>
<comment type="caution">
    <text evidence="1">The sequence shown here is derived from an EMBL/GenBank/DDBJ whole genome shotgun (WGS) entry which is preliminary data.</text>
</comment>
<proteinExistence type="predicted"/>
<gene>
    <name evidence="1" type="ORF">TWF106_011548</name>
</gene>
<organism evidence="1 2">
    <name type="scientific">Orbilia oligospora</name>
    <name type="common">Nematode-trapping fungus</name>
    <name type="synonym">Arthrobotrys oligospora</name>
    <dbReference type="NCBI Taxonomy" id="2813651"/>
    <lineage>
        <taxon>Eukaryota</taxon>
        <taxon>Fungi</taxon>
        <taxon>Dikarya</taxon>
        <taxon>Ascomycota</taxon>
        <taxon>Pezizomycotina</taxon>
        <taxon>Orbiliomycetes</taxon>
        <taxon>Orbiliales</taxon>
        <taxon>Orbiliaceae</taxon>
        <taxon>Orbilia</taxon>
    </lineage>
</organism>
<dbReference type="Proteomes" id="UP000472727">
    <property type="component" value="Unassembled WGS sequence"/>
</dbReference>
<dbReference type="AlphaFoldDB" id="A0A7C8QDM9"/>
<sequence>MRHKVKEFQTAIPTTYHAIDILLPAGQSASLVRSYIKTEKKLAENLSPLVDNLDYHLQGEEWTPVFDRVVAGLDSLTRGVRLAERRFSPKLPKFDEKDTKDIEKDFLSFADEAIDALATFTRKTRPAVNTKDERFETALKPLIGLEKSLKNYLPKLLETIPSASESVQVSMQLLQDSVGGLVLIFDEVTTSEREEAIIVDSHRYRGSGSVRIIIE</sequence>
<evidence type="ECO:0000313" key="1">
    <source>
        <dbReference type="EMBL" id="KAF3208114.1"/>
    </source>
</evidence>